<proteinExistence type="predicted"/>
<dbReference type="AlphaFoldDB" id="A0A6M3IUA2"/>
<accession>A0A6M3IUA2</accession>
<evidence type="ECO:0000313" key="1">
    <source>
        <dbReference type="EMBL" id="QJA60595.1"/>
    </source>
</evidence>
<sequence>MAGIGKWLIGWYVKKYHPDEWARITTEELTPKREAELSINYWQQVRTRAGTKDWQFFEGIMFRSLLAMETVDVWKCKTMEEFAAIRGAREWILDYLETINGAQARLDALREKEHGSPFPDEYQEQ</sequence>
<dbReference type="EMBL" id="MT141414">
    <property type="protein sequence ID" value="QJA60595.1"/>
    <property type="molecule type" value="Genomic_DNA"/>
</dbReference>
<reference evidence="1" key="1">
    <citation type="submission" date="2020-03" db="EMBL/GenBank/DDBJ databases">
        <title>The deep terrestrial virosphere.</title>
        <authorList>
            <person name="Holmfeldt K."/>
            <person name="Nilsson E."/>
            <person name="Simone D."/>
            <person name="Lopez-Fernandez M."/>
            <person name="Wu X."/>
            <person name="de Brujin I."/>
            <person name="Lundin D."/>
            <person name="Andersson A."/>
            <person name="Bertilsson S."/>
            <person name="Dopson M."/>
        </authorList>
    </citation>
    <scope>NUCLEOTIDE SEQUENCE</scope>
    <source>
        <strain evidence="1">MM415B01090</strain>
    </source>
</reference>
<name>A0A6M3IUA2_9ZZZZ</name>
<organism evidence="1">
    <name type="scientific">viral metagenome</name>
    <dbReference type="NCBI Taxonomy" id="1070528"/>
    <lineage>
        <taxon>unclassified sequences</taxon>
        <taxon>metagenomes</taxon>
        <taxon>organismal metagenomes</taxon>
    </lineage>
</organism>
<protein>
    <submittedName>
        <fullName evidence="1">Uncharacterized protein</fullName>
    </submittedName>
</protein>
<gene>
    <name evidence="1" type="ORF">MM415B01090_0011</name>
</gene>